<dbReference type="EMBL" id="LAJX01000015">
    <property type="protein sequence ID" value="KJV07831.1"/>
    <property type="molecule type" value="Genomic_DNA"/>
</dbReference>
<reference evidence="2 3" key="2">
    <citation type="journal article" date="2016" name="Microb. Ecol.">
        <title>Genome Characteristics of a Novel Type I Methanotroph (Sn10-6) Isolated from a Flooded Indian Rice Field.</title>
        <authorList>
            <person name="Rahalkar M.C."/>
            <person name="Pandit P.S."/>
            <person name="Dhakephalkar P.K."/>
            <person name="Pore S."/>
            <person name="Arora P."/>
            <person name="Kapse N."/>
        </authorList>
    </citation>
    <scope>NUCLEOTIDE SEQUENCE [LARGE SCALE GENOMIC DNA]</scope>
    <source>
        <strain evidence="2 3">Sn10-6</strain>
    </source>
</reference>
<gene>
    <name evidence="2" type="ORF">VZ94_01865</name>
</gene>
<comment type="caution">
    <text evidence="2">The sequence shown here is derived from an EMBL/GenBank/DDBJ whole genome shotgun (WGS) entry which is preliminary data.</text>
</comment>
<protein>
    <recommendedName>
        <fullName evidence="1">CHASE2 domain-containing protein</fullName>
    </recommendedName>
</protein>
<evidence type="ECO:0000259" key="1">
    <source>
        <dbReference type="Pfam" id="PF05226"/>
    </source>
</evidence>
<evidence type="ECO:0000313" key="3">
    <source>
        <dbReference type="Proteomes" id="UP000033684"/>
    </source>
</evidence>
<feature type="domain" description="CHASE2" evidence="1">
    <location>
        <begin position="21"/>
        <end position="129"/>
    </location>
</feature>
<name>A0A0F3IM82_9GAMM</name>
<dbReference type="AlphaFoldDB" id="A0A0F3IM82"/>
<dbReference type="Pfam" id="PF05226">
    <property type="entry name" value="CHASE2"/>
    <property type="match status" value="1"/>
</dbReference>
<organism evidence="2 3">
    <name type="scientific">Methylocucumis oryzae</name>
    <dbReference type="NCBI Taxonomy" id="1632867"/>
    <lineage>
        <taxon>Bacteria</taxon>
        <taxon>Pseudomonadati</taxon>
        <taxon>Pseudomonadota</taxon>
        <taxon>Gammaproteobacteria</taxon>
        <taxon>Methylococcales</taxon>
        <taxon>Methylococcaceae</taxon>
        <taxon>Methylocucumis</taxon>
    </lineage>
</organism>
<sequence>MILSLHVLVALIFSGLAFYDFDEAIEYRTGLAALLLIRNQVFGAAPPNDVVVVELNRDSFIESPLLHECMQLTQGKIEMRCFNRRLQAELINTLNASGARLIVANFLYKEVRGSDDEVLAQAIQKSGRVLLQSILEYRLMGDGVETNSLTPLLLNLTM</sequence>
<dbReference type="InterPro" id="IPR007890">
    <property type="entry name" value="CHASE2"/>
</dbReference>
<proteinExistence type="predicted"/>
<accession>A0A0F3IM82</accession>
<reference evidence="3" key="1">
    <citation type="submission" date="2015-03" db="EMBL/GenBank/DDBJ databases">
        <title>Draft genome sequence of a novel methanotroph (Sn10-6) isolated from flooded ricefield rhizosphere in India.</title>
        <authorList>
            <person name="Pandit P.S."/>
            <person name="Pore S.D."/>
            <person name="Arora P."/>
            <person name="Kapse N.G."/>
            <person name="Dhakephalkar P.K."/>
            <person name="Rahalkar M.C."/>
        </authorList>
    </citation>
    <scope>NUCLEOTIDE SEQUENCE [LARGE SCALE GENOMIC DNA]</scope>
    <source>
        <strain evidence="3">Sn10-6</strain>
    </source>
</reference>
<dbReference type="Proteomes" id="UP000033684">
    <property type="component" value="Unassembled WGS sequence"/>
</dbReference>
<keyword evidence="3" id="KW-1185">Reference proteome</keyword>
<evidence type="ECO:0000313" key="2">
    <source>
        <dbReference type="EMBL" id="KJV07831.1"/>
    </source>
</evidence>